<proteinExistence type="predicted"/>
<evidence type="ECO:0000256" key="2">
    <source>
        <dbReference type="ARBA" id="ARBA00004496"/>
    </source>
</evidence>
<keyword evidence="11" id="KW-1185">Reference proteome</keyword>
<keyword evidence="3" id="KW-0963">Cytoplasm</keyword>
<feature type="domain" description="HYDIN/VesB/CFA65-like Ig-like" evidence="9">
    <location>
        <begin position="323"/>
        <end position="408"/>
    </location>
</feature>
<reference evidence="11" key="1">
    <citation type="journal article" date="2017" name="Genome Announc.">
        <title>Draft Genome Sequence of Terrimicrobium sacchariphilum NM-5T, a Facultative Anaerobic Soil Bacterium of the Class Spartobacteria.</title>
        <authorList>
            <person name="Qiu Y.L."/>
            <person name="Tourlousse D.M."/>
            <person name="Matsuura N."/>
            <person name="Ohashi A."/>
            <person name="Sekiguchi Y."/>
        </authorList>
    </citation>
    <scope>NUCLEOTIDE SEQUENCE [LARGE SCALE GENOMIC DNA]</scope>
    <source>
        <strain evidence="11">NM-5</strain>
    </source>
</reference>
<keyword evidence="4" id="KW-0969">Cilium</keyword>
<gene>
    <name evidence="10" type="ORF">TSACC_22214</name>
</gene>
<keyword evidence="7" id="KW-0472">Membrane</keyword>
<protein>
    <recommendedName>
        <fullName evidence="9">HYDIN/VesB/CFA65-like Ig-like domain-containing protein</fullName>
    </recommendedName>
</protein>
<dbReference type="Gene3D" id="2.60.40.10">
    <property type="entry name" value="Immunoglobulins"/>
    <property type="match status" value="2"/>
</dbReference>
<evidence type="ECO:0000256" key="8">
    <source>
        <dbReference type="SAM" id="SignalP"/>
    </source>
</evidence>
<dbReference type="RefSeq" id="WP_153811404.1">
    <property type="nucleotide sequence ID" value="NZ_BDCO01000002.1"/>
</dbReference>
<name>A0A146GB71_TERSA</name>
<accession>A0A146GB71</accession>
<feature type="chain" id="PRO_5007524905" description="HYDIN/VesB/CFA65-like Ig-like domain-containing protein" evidence="8">
    <location>
        <begin position="23"/>
        <end position="613"/>
    </location>
</feature>
<evidence type="ECO:0000256" key="7">
    <source>
        <dbReference type="SAM" id="Phobius"/>
    </source>
</evidence>
<evidence type="ECO:0000313" key="11">
    <source>
        <dbReference type="Proteomes" id="UP000076023"/>
    </source>
</evidence>
<evidence type="ECO:0000256" key="1">
    <source>
        <dbReference type="ARBA" id="ARBA00004138"/>
    </source>
</evidence>
<comment type="subcellular location">
    <subcellularLocation>
        <location evidence="1">Cell projection</location>
        <location evidence="1">Cilium</location>
    </subcellularLocation>
    <subcellularLocation>
        <location evidence="2">Cytoplasm</location>
    </subcellularLocation>
</comment>
<evidence type="ECO:0000259" key="9">
    <source>
        <dbReference type="Pfam" id="PF22544"/>
    </source>
</evidence>
<keyword evidence="8" id="KW-0732">Signal</keyword>
<dbReference type="Proteomes" id="UP000076023">
    <property type="component" value="Unassembled WGS sequence"/>
</dbReference>
<dbReference type="InterPro" id="IPR053879">
    <property type="entry name" value="HYDIN_VesB_CFA65-like_Ig"/>
</dbReference>
<evidence type="ECO:0000256" key="4">
    <source>
        <dbReference type="ARBA" id="ARBA00023069"/>
    </source>
</evidence>
<dbReference type="AlphaFoldDB" id="A0A146GB71"/>
<dbReference type="STRING" id="690879.TSACC_22214"/>
<sequence>MMFRSWLPSVAILFLTATLCFAAKKDKENLPPPPPMPQAQTITMYRGRSIEIPLRAIGRSPGQLRFLIRTQPKFGKLGAVQIIDRKNAVITYIHDEKSSATSDSFTFAVQGPDSPVSAPGVVSLTISEEPPAFSAVREVEFGTVTLGNTKSEEVLLQNAGGGVLTGRITVPPPWRIVGTDTYRLGRKEEQKVRIVFAPMDDEEFTGQLRFSHDIKAYVTLTGTGFAPLAFEPAKELVFPGSADPNRRIATVTLLNRTDAARPVDLEYPENVSGPEQLLMKPHEDKTITLQIAPAFLGNIESAITFESEGYRVSLPVKAGAVRPILSATPAALAFGALASGDHKELAFELKNSGGSPAQLKVTPPRELVISPDPATAVIPVGESRKFTAVLELSKQGGFEETLAIDYGGDTSLTLPVTAEITANTQSSRPTVVAIPEGNTPQRQETPGPIFSLDPPEPAGNEIPPITEFNHLRTDTHEVEIGWKIPAKNAISYLIEWRQVMAPAGDGPPIVKWNEWRGVQTSEVNGSIIARFPNLKDGQTWRIRIRTVDELGKKSAASPTFIISTKVDQSMGLFGWLVILTGIGAVAAAIIFWRKQRHAVDDDESARISALENK</sequence>
<feature type="signal peptide" evidence="8">
    <location>
        <begin position="1"/>
        <end position="22"/>
    </location>
</feature>
<feature type="region of interest" description="Disordered" evidence="6">
    <location>
        <begin position="436"/>
        <end position="458"/>
    </location>
</feature>
<dbReference type="EMBL" id="BDCO01000002">
    <property type="protein sequence ID" value="GAT33796.1"/>
    <property type="molecule type" value="Genomic_DNA"/>
</dbReference>
<dbReference type="Pfam" id="PF22544">
    <property type="entry name" value="HYDIN_VesB_CFA65-like_Ig"/>
    <property type="match status" value="1"/>
</dbReference>
<comment type="caution">
    <text evidence="10">The sequence shown here is derived from an EMBL/GenBank/DDBJ whole genome shotgun (WGS) entry which is preliminary data.</text>
</comment>
<evidence type="ECO:0000256" key="5">
    <source>
        <dbReference type="ARBA" id="ARBA00023273"/>
    </source>
</evidence>
<dbReference type="InParanoid" id="A0A146GB71"/>
<evidence type="ECO:0000256" key="6">
    <source>
        <dbReference type="SAM" id="MobiDB-lite"/>
    </source>
</evidence>
<keyword evidence="7" id="KW-1133">Transmembrane helix</keyword>
<evidence type="ECO:0000313" key="10">
    <source>
        <dbReference type="EMBL" id="GAT33796.1"/>
    </source>
</evidence>
<evidence type="ECO:0000256" key="3">
    <source>
        <dbReference type="ARBA" id="ARBA00022490"/>
    </source>
</evidence>
<dbReference type="GO" id="GO:0005737">
    <property type="term" value="C:cytoplasm"/>
    <property type="evidence" value="ECO:0007669"/>
    <property type="project" value="UniProtKB-SubCell"/>
</dbReference>
<feature type="transmembrane region" description="Helical" evidence="7">
    <location>
        <begin position="572"/>
        <end position="592"/>
    </location>
</feature>
<keyword evidence="7" id="KW-0812">Transmembrane</keyword>
<dbReference type="InterPro" id="IPR013783">
    <property type="entry name" value="Ig-like_fold"/>
</dbReference>
<organism evidence="10 11">
    <name type="scientific">Terrimicrobium sacchariphilum</name>
    <dbReference type="NCBI Taxonomy" id="690879"/>
    <lineage>
        <taxon>Bacteria</taxon>
        <taxon>Pseudomonadati</taxon>
        <taxon>Verrucomicrobiota</taxon>
        <taxon>Terrimicrobiia</taxon>
        <taxon>Terrimicrobiales</taxon>
        <taxon>Terrimicrobiaceae</taxon>
        <taxon>Terrimicrobium</taxon>
    </lineage>
</organism>
<dbReference type="OrthoDB" id="176742at2"/>
<keyword evidence="5" id="KW-0966">Cell projection</keyword>